<dbReference type="GO" id="GO:0071555">
    <property type="term" value="P:cell wall organization"/>
    <property type="evidence" value="ECO:0007669"/>
    <property type="project" value="UniProtKB-KW"/>
</dbReference>
<evidence type="ECO:0000256" key="5">
    <source>
        <dbReference type="ARBA" id="ARBA00022840"/>
    </source>
</evidence>
<dbReference type="InterPro" id="IPR000713">
    <property type="entry name" value="Mur_ligase_N"/>
</dbReference>
<dbReference type="NCBIfam" id="TIGR01143">
    <property type="entry name" value="murF"/>
    <property type="match status" value="1"/>
</dbReference>
<dbReference type="InterPro" id="IPR005863">
    <property type="entry name" value="UDP-N-AcMur_synth"/>
</dbReference>
<dbReference type="GO" id="GO:0047480">
    <property type="term" value="F:UDP-N-acetylmuramoyl-tripeptide-D-alanyl-D-alanine ligase activity"/>
    <property type="evidence" value="ECO:0007669"/>
    <property type="project" value="InterPro"/>
</dbReference>
<dbReference type="EMBL" id="CAFBOE010000001">
    <property type="protein sequence ID" value="CAB4967824.1"/>
    <property type="molecule type" value="Genomic_DNA"/>
</dbReference>
<sequence length="461" mass="49428">MIALNAAEISKIVGGVLHGDASIIVSQPPVLDSRHATVGSLFLALKGSSNDGHDFAKQAIANGSVLVLSSLKVDAPCIVVADVREALGKLAHYVREHLPKLIVIGITGSQGKTTTKDLLSWVLNMRAETVWAEGSFNNELGVPLTLLRCTDSTRYCVLEMGARHKGDISLLCEIASPNIGVVLKVGSAHLGEFGSQEVIAQTKAELIDALPNSGTAILGLYDQFTPNMAKGRKIRTITFGENHDAEIRATDVDIREGRAHFDLVTPQGREAVGLRLVGTHQIPNALAAASVATALEIPIDVIAVGLSTAEVASKWRMELHELDGLLLINDTYNANPDSTSAALRTLALFAQERGGQSWAFLGKMHELGESSHQDHANLGTLAQSLGIDHLVAVGASEYGADITNQSSMHVHLCSDQDQAQEFVQHFQQGDVVLFKGSRAEKLEELAKSVEQLWNEKIGEEE</sequence>
<feature type="domain" description="Mur ligase C-terminal" evidence="12">
    <location>
        <begin position="316"/>
        <end position="438"/>
    </location>
</feature>
<dbReference type="Gene3D" id="3.90.190.20">
    <property type="entry name" value="Mur ligase, C-terminal domain"/>
    <property type="match status" value="1"/>
</dbReference>
<dbReference type="InterPro" id="IPR051046">
    <property type="entry name" value="MurCDEF_CellWall_CoF430Synth"/>
</dbReference>
<evidence type="ECO:0000259" key="13">
    <source>
        <dbReference type="Pfam" id="PF08245"/>
    </source>
</evidence>
<name>A0A6J6FTQ4_9ZZZZ</name>
<keyword evidence="1" id="KW-0963">Cytoplasm</keyword>
<dbReference type="Pfam" id="PF02875">
    <property type="entry name" value="Mur_ligase_C"/>
    <property type="match status" value="1"/>
</dbReference>
<dbReference type="EMBL" id="CAFAAR010000009">
    <property type="protein sequence ID" value="CAB4796434.1"/>
    <property type="molecule type" value="Genomic_DNA"/>
</dbReference>
<dbReference type="EMBL" id="CAFBMI010000002">
    <property type="protein sequence ID" value="CAB4890736.1"/>
    <property type="molecule type" value="Genomic_DNA"/>
</dbReference>
<dbReference type="Gene3D" id="3.40.1390.10">
    <property type="entry name" value="MurE/MurF, N-terminal domain"/>
    <property type="match status" value="1"/>
</dbReference>
<evidence type="ECO:0000256" key="10">
    <source>
        <dbReference type="ARBA" id="ARBA00031461"/>
    </source>
</evidence>
<evidence type="ECO:0000313" key="14">
    <source>
        <dbReference type="EMBL" id="CAB4587978.1"/>
    </source>
</evidence>
<dbReference type="InterPro" id="IPR036565">
    <property type="entry name" value="Mur-like_cat_sf"/>
</dbReference>
<evidence type="ECO:0000256" key="3">
    <source>
        <dbReference type="ARBA" id="ARBA00022618"/>
    </source>
</evidence>
<keyword evidence="2" id="KW-0436">Ligase</keyword>
<evidence type="ECO:0000313" key="15">
    <source>
        <dbReference type="EMBL" id="CAB4696672.1"/>
    </source>
</evidence>
<evidence type="ECO:0000313" key="20">
    <source>
        <dbReference type="EMBL" id="CAB5071289.1"/>
    </source>
</evidence>
<evidence type="ECO:0000259" key="12">
    <source>
        <dbReference type="Pfam" id="PF02875"/>
    </source>
</evidence>
<evidence type="ECO:0000313" key="19">
    <source>
        <dbReference type="EMBL" id="CAB4967824.1"/>
    </source>
</evidence>
<accession>A0A6J6FTQ4</accession>
<dbReference type="EMBL" id="CAEZUA010000033">
    <property type="protein sequence ID" value="CAB4587978.1"/>
    <property type="molecule type" value="Genomic_DNA"/>
</dbReference>
<feature type="domain" description="Mur ligase N-terminal catalytic" evidence="11">
    <location>
        <begin position="31"/>
        <end position="85"/>
    </location>
</feature>
<proteinExistence type="inferred from homology"/>
<evidence type="ECO:0000256" key="2">
    <source>
        <dbReference type="ARBA" id="ARBA00022598"/>
    </source>
</evidence>
<dbReference type="InterPro" id="IPR036615">
    <property type="entry name" value="Mur_ligase_C_dom_sf"/>
</dbReference>
<evidence type="ECO:0000256" key="1">
    <source>
        <dbReference type="ARBA" id="ARBA00022490"/>
    </source>
</evidence>
<dbReference type="PANTHER" id="PTHR43024:SF1">
    <property type="entry name" value="UDP-N-ACETYLMURAMOYL-TRIPEPTIDE--D-ALANYL-D-ALANINE LIGASE"/>
    <property type="match status" value="1"/>
</dbReference>
<dbReference type="Pfam" id="PF08245">
    <property type="entry name" value="Mur_ligase_M"/>
    <property type="match status" value="1"/>
</dbReference>
<dbReference type="PANTHER" id="PTHR43024">
    <property type="entry name" value="UDP-N-ACETYLMURAMOYL-TRIPEPTIDE--D-ALANYL-D-ALANINE LIGASE"/>
    <property type="match status" value="1"/>
</dbReference>
<dbReference type="GO" id="GO:0005524">
    <property type="term" value="F:ATP binding"/>
    <property type="evidence" value="ECO:0007669"/>
    <property type="project" value="UniProtKB-KW"/>
</dbReference>
<protein>
    <recommendedName>
        <fullName evidence="10">UDP-MurNAc-pentapeptide synthetase</fullName>
    </recommendedName>
</protein>
<evidence type="ECO:0000256" key="4">
    <source>
        <dbReference type="ARBA" id="ARBA00022741"/>
    </source>
</evidence>
<dbReference type="EMBL" id="CAEZZZ010000003">
    <property type="protein sequence ID" value="CAB4771030.1"/>
    <property type="molecule type" value="Genomic_DNA"/>
</dbReference>
<keyword evidence="6" id="KW-0133">Cell shape</keyword>
<dbReference type="AlphaFoldDB" id="A0A6J6FTQ4"/>
<evidence type="ECO:0000259" key="11">
    <source>
        <dbReference type="Pfam" id="PF01225"/>
    </source>
</evidence>
<dbReference type="GO" id="GO:0051301">
    <property type="term" value="P:cell division"/>
    <property type="evidence" value="ECO:0007669"/>
    <property type="project" value="UniProtKB-KW"/>
</dbReference>
<dbReference type="SUPFAM" id="SSF53244">
    <property type="entry name" value="MurD-like peptide ligases, peptide-binding domain"/>
    <property type="match status" value="1"/>
</dbReference>
<dbReference type="InterPro" id="IPR004101">
    <property type="entry name" value="Mur_ligase_C"/>
</dbReference>
<dbReference type="InterPro" id="IPR013221">
    <property type="entry name" value="Mur_ligase_cen"/>
</dbReference>
<keyword evidence="7" id="KW-0573">Peptidoglycan synthesis</keyword>
<keyword evidence="8" id="KW-0131">Cell cycle</keyword>
<dbReference type="Gene3D" id="3.40.1190.10">
    <property type="entry name" value="Mur-like, catalytic domain"/>
    <property type="match status" value="1"/>
</dbReference>
<evidence type="ECO:0000256" key="7">
    <source>
        <dbReference type="ARBA" id="ARBA00022984"/>
    </source>
</evidence>
<evidence type="ECO:0000256" key="6">
    <source>
        <dbReference type="ARBA" id="ARBA00022960"/>
    </source>
</evidence>
<dbReference type="InterPro" id="IPR035911">
    <property type="entry name" value="MurE/MurF_N"/>
</dbReference>
<dbReference type="GO" id="GO:0009252">
    <property type="term" value="P:peptidoglycan biosynthetic process"/>
    <property type="evidence" value="ECO:0007669"/>
    <property type="project" value="UniProtKB-KW"/>
</dbReference>
<keyword evidence="9" id="KW-0961">Cell wall biogenesis/degradation</keyword>
<evidence type="ECO:0000313" key="18">
    <source>
        <dbReference type="EMBL" id="CAB4890736.1"/>
    </source>
</evidence>
<dbReference type="EMBL" id="CAEZXT010000027">
    <property type="protein sequence ID" value="CAB4696672.1"/>
    <property type="molecule type" value="Genomic_DNA"/>
</dbReference>
<evidence type="ECO:0000256" key="9">
    <source>
        <dbReference type="ARBA" id="ARBA00023316"/>
    </source>
</evidence>
<dbReference type="Pfam" id="PF01225">
    <property type="entry name" value="Mur_ligase"/>
    <property type="match status" value="1"/>
</dbReference>
<keyword evidence="5" id="KW-0067">ATP-binding</keyword>
<reference evidence="14" key="1">
    <citation type="submission" date="2020-05" db="EMBL/GenBank/DDBJ databases">
        <authorList>
            <person name="Chiriac C."/>
            <person name="Salcher M."/>
            <person name="Ghai R."/>
            <person name="Kavagutti S V."/>
        </authorList>
    </citation>
    <scope>NUCLEOTIDE SEQUENCE</scope>
</reference>
<dbReference type="GO" id="GO:0008360">
    <property type="term" value="P:regulation of cell shape"/>
    <property type="evidence" value="ECO:0007669"/>
    <property type="project" value="UniProtKB-KW"/>
</dbReference>
<keyword evidence="3" id="KW-0132">Cell division</keyword>
<dbReference type="SUPFAM" id="SSF63418">
    <property type="entry name" value="MurE/MurF N-terminal domain"/>
    <property type="match status" value="1"/>
</dbReference>
<dbReference type="SUPFAM" id="SSF53623">
    <property type="entry name" value="MurD-like peptide ligases, catalytic domain"/>
    <property type="match status" value="1"/>
</dbReference>
<gene>
    <name evidence="14" type="ORF">UFOPK1773_00643</name>
    <name evidence="15" type="ORF">UFOPK2589_00591</name>
    <name evidence="16" type="ORF">UFOPK2931_00145</name>
    <name evidence="17" type="ORF">UFOPK3056_00210</name>
    <name evidence="18" type="ORF">UFOPK3558_00051</name>
    <name evidence="19" type="ORF">UFOPK3916_00012</name>
    <name evidence="20" type="ORF">UFOPK4372_00411</name>
</gene>
<keyword evidence="4" id="KW-0547">Nucleotide-binding</keyword>
<evidence type="ECO:0000256" key="8">
    <source>
        <dbReference type="ARBA" id="ARBA00023306"/>
    </source>
</evidence>
<feature type="domain" description="Mur ligase central" evidence="13">
    <location>
        <begin position="106"/>
        <end position="292"/>
    </location>
</feature>
<dbReference type="HAMAP" id="MF_02019">
    <property type="entry name" value="MurF"/>
    <property type="match status" value="1"/>
</dbReference>
<organism evidence="14">
    <name type="scientific">freshwater metagenome</name>
    <dbReference type="NCBI Taxonomy" id="449393"/>
    <lineage>
        <taxon>unclassified sequences</taxon>
        <taxon>metagenomes</taxon>
        <taxon>ecological metagenomes</taxon>
    </lineage>
</organism>
<evidence type="ECO:0000313" key="17">
    <source>
        <dbReference type="EMBL" id="CAB4796434.1"/>
    </source>
</evidence>
<evidence type="ECO:0000313" key="16">
    <source>
        <dbReference type="EMBL" id="CAB4771030.1"/>
    </source>
</evidence>
<dbReference type="EMBL" id="CAFBQZ010000019">
    <property type="protein sequence ID" value="CAB5071289.1"/>
    <property type="molecule type" value="Genomic_DNA"/>
</dbReference>